<evidence type="ECO:0000313" key="11">
    <source>
        <dbReference type="Proteomes" id="UP000660862"/>
    </source>
</evidence>
<keyword evidence="2 7" id="KW-0813">Transport</keyword>
<dbReference type="Gene3D" id="2.40.170.20">
    <property type="entry name" value="TonB-dependent receptor, beta-barrel domain"/>
    <property type="match status" value="1"/>
</dbReference>
<dbReference type="Pfam" id="PF13715">
    <property type="entry name" value="CarbopepD_reg_2"/>
    <property type="match status" value="1"/>
</dbReference>
<reference evidence="10" key="1">
    <citation type="journal article" date="2014" name="Int. J. Syst. Evol. Microbiol.">
        <title>Complete genome sequence of Corynebacterium casei LMG S-19264T (=DSM 44701T), isolated from a smear-ripened cheese.</title>
        <authorList>
            <consortium name="US DOE Joint Genome Institute (JGI-PGF)"/>
            <person name="Walter F."/>
            <person name="Albersmeier A."/>
            <person name="Kalinowski J."/>
            <person name="Ruckert C."/>
        </authorList>
    </citation>
    <scope>NUCLEOTIDE SEQUENCE</scope>
    <source>
        <strain evidence="10">CGMCC 1.12195</strain>
    </source>
</reference>
<keyword evidence="5 7" id="KW-0472">Membrane</keyword>
<dbReference type="InterPro" id="IPR023997">
    <property type="entry name" value="TonB-dep_OMP_SusC/RagA_CS"/>
</dbReference>
<keyword evidence="11" id="KW-1185">Reference proteome</keyword>
<evidence type="ECO:0000256" key="2">
    <source>
        <dbReference type="ARBA" id="ARBA00022448"/>
    </source>
</evidence>
<dbReference type="NCBIfam" id="TIGR04056">
    <property type="entry name" value="OMP_RagA_SusC"/>
    <property type="match status" value="1"/>
</dbReference>
<dbReference type="InterPro" id="IPR037066">
    <property type="entry name" value="Plug_dom_sf"/>
</dbReference>
<dbReference type="InterPro" id="IPR008969">
    <property type="entry name" value="CarboxyPept-like_regulatory"/>
</dbReference>
<dbReference type="AlphaFoldDB" id="A0A917MF65"/>
<dbReference type="InterPro" id="IPR036942">
    <property type="entry name" value="Beta-barrel_TonB_sf"/>
</dbReference>
<gene>
    <name evidence="10" type="ORF">GCM10007415_42000</name>
</gene>
<evidence type="ECO:0000313" key="10">
    <source>
        <dbReference type="EMBL" id="GGH01479.1"/>
    </source>
</evidence>
<dbReference type="RefSeq" id="WP_188508090.1">
    <property type="nucleotide sequence ID" value="NZ_BMER01000006.1"/>
</dbReference>
<dbReference type="Pfam" id="PF07715">
    <property type="entry name" value="Plug"/>
    <property type="match status" value="1"/>
</dbReference>
<keyword evidence="6 7" id="KW-0998">Cell outer membrane</keyword>
<feature type="chain" id="PRO_5038078177" evidence="8">
    <location>
        <begin position="26"/>
        <end position="1076"/>
    </location>
</feature>
<protein>
    <submittedName>
        <fullName evidence="10">SusC/RagA family TonB-linked outer membrane protein</fullName>
    </submittedName>
</protein>
<dbReference type="Gene3D" id="2.170.130.10">
    <property type="entry name" value="TonB-dependent receptor, plug domain"/>
    <property type="match status" value="1"/>
</dbReference>
<accession>A0A917MF65</accession>
<dbReference type="SUPFAM" id="SSF49464">
    <property type="entry name" value="Carboxypeptidase regulatory domain-like"/>
    <property type="match status" value="1"/>
</dbReference>
<comment type="caution">
    <text evidence="10">The sequence shown here is derived from an EMBL/GenBank/DDBJ whole genome shotgun (WGS) entry which is preliminary data.</text>
</comment>
<evidence type="ECO:0000256" key="1">
    <source>
        <dbReference type="ARBA" id="ARBA00004571"/>
    </source>
</evidence>
<evidence type="ECO:0000256" key="7">
    <source>
        <dbReference type="PROSITE-ProRule" id="PRU01360"/>
    </source>
</evidence>
<keyword evidence="8" id="KW-0732">Signal</keyword>
<dbReference type="NCBIfam" id="TIGR04057">
    <property type="entry name" value="SusC_RagA_signa"/>
    <property type="match status" value="1"/>
</dbReference>
<evidence type="ECO:0000256" key="4">
    <source>
        <dbReference type="ARBA" id="ARBA00022692"/>
    </source>
</evidence>
<comment type="similarity">
    <text evidence="7">Belongs to the TonB-dependent receptor family.</text>
</comment>
<evidence type="ECO:0000256" key="5">
    <source>
        <dbReference type="ARBA" id="ARBA00023136"/>
    </source>
</evidence>
<keyword evidence="4 7" id="KW-0812">Transmembrane</keyword>
<dbReference type="InterPro" id="IPR039426">
    <property type="entry name" value="TonB-dep_rcpt-like"/>
</dbReference>
<evidence type="ECO:0000256" key="6">
    <source>
        <dbReference type="ARBA" id="ARBA00023237"/>
    </source>
</evidence>
<feature type="domain" description="TonB-dependent receptor plug" evidence="9">
    <location>
        <begin position="122"/>
        <end position="231"/>
    </location>
</feature>
<dbReference type="GO" id="GO:0009279">
    <property type="term" value="C:cell outer membrane"/>
    <property type="evidence" value="ECO:0007669"/>
    <property type="project" value="UniProtKB-SubCell"/>
</dbReference>
<dbReference type="InterPro" id="IPR012910">
    <property type="entry name" value="Plug_dom"/>
</dbReference>
<comment type="subcellular location">
    <subcellularLocation>
        <location evidence="1 7">Cell outer membrane</location>
        <topology evidence="1 7">Multi-pass membrane protein</topology>
    </subcellularLocation>
</comment>
<keyword evidence="3 7" id="KW-1134">Transmembrane beta strand</keyword>
<name>A0A917MF65_9SPHI</name>
<evidence type="ECO:0000256" key="8">
    <source>
        <dbReference type="SAM" id="SignalP"/>
    </source>
</evidence>
<dbReference type="Proteomes" id="UP000660862">
    <property type="component" value="Unassembled WGS sequence"/>
</dbReference>
<reference evidence="10" key="2">
    <citation type="submission" date="2020-09" db="EMBL/GenBank/DDBJ databases">
        <authorList>
            <person name="Sun Q."/>
            <person name="Zhou Y."/>
        </authorList>
    </citation>
    <scope>NUCLEOTIDE SEQUENCE</scope>
    <source>
        <strain evidence="10">CGMCC 1.12195</strain>
    </source>
</reference>
<dbReference type="SUPFAM" id="SSF56935">
    <property type="entry name" value="Porins"/>
    <property type="match status" value="1"/>
</dbReference>
<feature type="signal peptide" evidence="8">
    <location>
        <begin position="1"/>
        <end position="25"/>
    </location>
</feature>
<evidence type="ECO:0000259" key="9">
    <source>
        <dbReference type="Pfam" id="PF07715"/>
    </source>
</evidence>
<dbReference type="PROSITE" id="PS52016">
    <property type="entry name" value="TONB_DEPENDENT_REC_3"/>
    <property type="match status" value="1"/>
</dbReference>
<sequence>MKILPFLSVFLLFYILSPVAGYAQATRTVAGTIYSASTKQPMPGVSITSKTTGQVLVSGNGGAFTFSGLSDADTLVFASIGYVTRAIPLSGIEQGPLDVYLEESISLIDEVQVNTGYQSLPKERATGSFTQIDNDLFNRSVSTDLISRLEGVTSGLSYELPRTTGEPSSTPNLRVRGLSTINGESEPLIVVDNFPYEGDINNINPNDVESITVLKDAAASSIWGSRAGNGVIVITTKSGLTSRRPTIHINSNVSISDRPDLYYSRDFLPPAEAIELEGVLFDKGLYVQNDWTAYTPVVEIRYALDEKKINEATANHMLDELKQYDVRAAATEKLYRQSINQQYAMNMSGGSEKHHYYLSAGFDDNAMQLIGNNFERLTLSAKNDFQPLPKLSISTSINYMQSRSSTNGISLGDLSPAGMVNIYSYARLADENGAALPIVRNNRITYTENAQQMGLLDWHYRPLDELGTNDNTSGTKEVRLNAALRYLLFRNLQVEARYQYQDIGSNTRRHYTQDSYFARNEINRFTQADGARPVPLGGMLDRGGSAFQSHYGRLQIDFDKRWAGRHELNGLAGFELRQDRNTNIGGSRLYGYNDEVLTHATGLDFASSFPTRPRFSGIVPYLNAPGRQTIDRFVSYYANVGYTYDSRYILSASTRWDASNIFGVAFNQKGVPLWSVGGAWNASNELFLAADWINFAKLRVTYGSNGNAIRSLSSLPFINYQSMNPITSLPMGILSSVGNPNLSWEQVSTINLGLDFAVLNRRLSGSVEWYNKNSSNLIGNDLFDPTTGIIPTSGGFYNLDTRRNYADLNTKGIDIELNTLNVDRSVKWQTSFLFSKVKNAVTNHHTPQGIQTINYFGAELIPVVKGVSRDQLYALPWHGLDDTGSPLVLVDGALGTEYNAYFNSLAYEDLLKAGVSVPPYFGAIRNTFSWRSLSVSVNLLWKAGYNFRRSTINYNSLFGTGLTNIDYLNRWRNPGDELTTNVPAMPETTDLRRDQAYIFSEATMEKGDHIRLQDISLSYQLPQQYISGAGIAEVRLYAYARNLGLLWKRTDYDIDPDARALYPQPLQLSFGLQIKL</sequence>
<evidence type="ECO:0000256" key="3">
    <source>
        <dbReference type="ARBA" id="ARBA00022452"/>
    </source>
</evidence>
<proteinExistence type="inferred from homology"/>
<dbReference type="InterPro" id="IPR023996">
    <property type="entry name" value="TonB-dep_OMP_SusC/RagA"/>
</dbReference>
<organism evidence="10 11">
    <name type="scientific">Parapedobacter pyrenivorans</name>
    <dbReference type="NCBI Taxonomy" id="1305674"/>
    <lineage>
        <taxon>Bacteria</taxon>
        <taxon>Pseudomonadati</taxon>
        <taxon>Bacteroidota</taxon>
        <taxon>Sphingobacteriia</taxon>
        <taxon>Sphingobacteriales</taxon>
        <taxon>Sphingobacteriaceae</taxon>
        <taxon>Parapedobacter</taxon>
    </lineage>
</organism>
<dbReference type="EMBL" id="BMER01000006">
    <property type="protein sequence ID" value="GGH01479.1"/>
    <property type="molecule type" value="Genomic_DNA"/>
</dbReference>